<dbReference type="EMBL" id="CAFBLE010000021">
    <property type="protein sequence ID" value="CAB4877550.1"/>
    <property type="molecule type" value="Genomic_DNA"/>
</dbReference>
<reference evidence="2" key="1">
    <citation type="submission" date="2020-05" db="EMBL/GenBank/DDBJ databases">
        <authorList>
            <person name="Chiriac C."/>
            <person name="Salcher M."/>
            <person name="Ghai R."/>
            <person name="Kavagutti S V."/>
        </authorList>
    </citation>
    <scope>NUCLEOTIDE SEQUENCE</scope>
</reference>
<feature type="compositionally biased region" description="Basic residues" evidence="1">
    <location>
        <begin position="193"/>
        <end position="211"/>
    </location>
</feature>
<gene>
    <name evidence="2" type="ORF">UFOPK2289_01214</name>
    <name evidence="3" type="ORF">UFOPK2822_01270</name>
    <name evidence="4" type="ORF">UFOPK3346_01430</name>
    <name evidence="5" type="ORF">UFOPK3670_01425</name>
    <name evidence="6" type="ORF">UFOPK4308_01334</name>
</gene>
<dbReference type="AlphaFoldDB" id="A0A6J6MIE4"/>
<accession>A0A6J6MIE4</accession>
<name>A0A6J6MIE4_9ZZZZ</name>
<dbReference type="EMBL" id="CAEZZC010000021">
    <property type="protein sequence ID" value="CAB4758075.1"/>
    <property type="molecule type" value="Genomic_DNA"/>
</dbReference>
<evidence type="ECO:0000313" key="5">
    <source>
        <dbReference type="EMBL" id="CAB4933185.1"/>
    </source>
</evidence>
<evidence type="ECO:0000313" key="2">
    <source>
        <dbReference type="EMBL" id="CAB4672495.1"/>
    </source>
</evidence>
<dbReference type="EMBL" id="CAEZWT010000047">
    <property type="protein sequence ID" value="CAB4672495.1"/>
    <property type="molecule type" value="Genomic_DNA"/>
</dbReference>
<evidence type="ECO:0000313" key="4">
    <source>
        <dbReference type="EMBL" id="CAB4877550.1"/>
    </source>
</evidence>
<evidence type="ECO:0000256" key="1">
    <source>
        <dbReference type="SAM" id="MobiDB-lite"/>
    </source>
</evidence>
<organism evidence="2">
    <name type="scientific">freshwater metagenome</name>
    <dbReference type="NCBI Taxonomy" id="449393"/>
    <lineage>
        <taxon>unclassified sequences</taxon>
        <taxon>metagenomes</taxon>
        <taxon>ecological metagenomes</taxon>
    </lineage>
</organism>
<dbReference type="EMBL" id="CAFBQL010000012">
    <property type="protein sequence ID" value="CAB5063529.1"/>
    <property type="molecule type" value="Genomic_DNA"/>
</dbReference>
<sequence length="211" mass="22693">MAKKDAQSAQPVISQIPMPISDSPLVIDLPDGQKLVVGKMSAGTVIEVATWRGTGRPDSRTSRLMLGMSSAESVAEQAKAEKEVAASAKKKFSLKAPSIKSLGKIDFSQILKFVTALSKKVLALPKQMLDRVKFGPKAEGNKRPAKSILTNDNFEESEDIKAWLDKMTEGVKAKSAVKEVLSEMAIDTPSKKSSPKKAAKKAPVKSKSRKG</sequence>
<feature type="region of interest" description="Disordered" evidence="1">
    <location>
        <begin position="184"/>
        <end position="211"/>
    </location>
</feature>
<dbReference type="EMBL" id="CAFBMV010000017">
    <property type="protein sequence ID" value="CAB4933185.1"/>
    <property type="molecule type" value="Genomic_DNA"/>
</dbReference>
<protein>
    <submittedName>
        <fullName evidence="2">Unannotated protein</fullName>
    </submittedName>
</protein>
<proteinExistence type="predicted"/>
<evidence type="ECO:0000313" key="6">
    <source>
        <dbReference type="EMBL" id="CAB5063529.1"/>
    </source>
</evidence>
<evidence type="ECO:0000313" key="3">
    <source>
        <dbReference type="EMBL" id="CAB4758075.1"/>
    </source>
</evidence>